<dbReference type="FunFam" id="3.40.1810.10:FF:000006">
    <property type="entry name" value="Agamous-like MADS-box protein AGL62"/>
    <property type="match status" value="1"/>
</dbReference>
<dbReference type="OrthoDB" id="1390705at2759"/>
<protein>
    <recommendedName>
        <fullName evidence="6">MADS-box domain-containing protein</fullName>
    </recommendedName>
</protein>
<keyword evidence="2" id="KW-0805">Transcription regulation</keyword>
<dbReference type="EMBL" id="RWGY01000005">
    <property type="protein sequence ID" value="TVU42062.1"/>
    <property type="molecule type" value="Genomic_DNA"/>
</dbReference>
<dbReference type="InterPro" id="IPR036879">
    <property type="entry name" value="TF_MADSbox_sf"/>
</dbReference>
<gene>
    <name evidence="7" type="ORF">EJB05_08446</name>
</gene>
<keyword evidence="4" id="KW-0804">Transcription</keyword>
<dbReference type="SUPFAM" id="SSF55455">
    <property type="entry name" value="SRF-like"/>
    <property type="match status" value="1"/>
</dbReference>
<dbReference type="Pfam" id="PF00319">
    <property type="entry name" value="SRF-TF"/>
    <property type="match status" value="1"/>
</dbReference>
<keyword evidence="3" id="KW-0238">DNA-binding</keyword>
<dbReference type="Proteomes" id="UP000324897">
    <property type="component" value="Unassembled WGS sequence"/>
</dbReference>
<dbReference type="PANTHER" id="PTHR11945:SF629">
    <property type="entry name" value="OS02G0164450 PROTEIN"/>
    <property type="match status" value="1"/>
</dbReference>
<sequence>MMRMKVKLTKGRQKIEMKPIGNKEARHVCFSKRRPILFKLASELSTLCGTKIAVVVFSPGGKPFSFGHPSVSFLIDRFLATDTLHGHAMGDVSHDTYGTMIVKHMVDEKVFRMVEGAKETRRPSPHTMKHIPMHTMLPDDFTTGPYGQHVANRTHFLGDWSSHS</sequence>
<dbReference type="GO" id="GO:0046983">
    <property type="term" value="F:protein dimerization activity"/>
    <property type="evidence" value="ECO:0007669"/>
    <property type="project" value="InterPro"/>
</dbReference>
<comment type="subcellular location">
    <subcellularLocation>
        <location evidence="1">Nucleus</location>
    </subcellularLocation>
</comment>
<dbReference type="AlphaFoldDB" id="A0A5J9W007"/>
<keyword evidence="5" id="KW-0539">Nucleus</keyword>
<dbReference type="PRINTS" id="PR00404">
    <property type="entry name" value="MADSDOMAIN"/>
</dbReference>
<evidence type="ECO:0000313" key="8">
    <source>
        <dbReference type="Proteomes" id="UP000324897"/>
    </source>
</evidence>
<dbReference type="GO" id="GO:0000978">
    <property type="term" value="F:RNA polymerase II cis-regulatory region sequence-specific DNA binding"/>
    <property type="evidence" value="ECO:0007669"/>
    <property type="project" value="TreeGrafter"/>
</dbReference>
<dbReference type="SMART" id="SM00432">
    <property type="entry name" value="MADS"/>
    <property type="match status" value="1"/>
</dbReference>
<reference evidence="7 8" key="1">
    <citation type="journal article" date="2019" name="Sci. Rep.">
        <title>A high-quality genome of Eragrostis curvula grass provides insights into Poaceae evolution and supports new strategies to enhance forage quality.</title>
        <authorList>
            <person name="Carballo J."/>
            <person name="Santos B.A.C.M."/>
            <person name="Zappacosta D."/>
            <person name="Garbus I."/>
            <person name="Selva J.P."/>
            <person name="Gallo C.A."/>
            <person name="Diaz A."/>
            <person name="Albertini E."/>
            <person name="Caccamo M."/>
            <person name="Echenique V."/>
        </authorList>
    </citation>
    <scope>NUCLEOTIDE SEQUENCE [LARGE SCALE GENOMIC DNA]</scope>
    <source>
        <strain evidence="8">cv. Victoria</strain>
        <tissue evidence="7">Leaf</tissue>
    </source>
</reference>
<evidence type="ECO:0000313" key="7">
    <source>
        <dbReference type="EMBL" id="TVU42062.1"/>
    </source>
</evidence>
<keyword evidence="8" id="KW-1185">Reference proteome</keyword>
<evidence type="ECO:0000256" key="5">
    <source>
        <dbReference type="ARBA" id="ARBA00023242"/>
    </source>
</evidence>
<proteinExistence type="predicted"/>
<dbReference type="GO" id="GO:0005634">
    <property type="term" value="C:nucleus"/>
    <property type="evidence" value="ECO:0007669"/>
    <property type="project" value="UniProtKB-SubCell"/>
</dbReference>
<dbReference type="InterPro" id="IPR002100">
    <property type="entry name" value="TF_MADSbox"/>
</dbReference>
<dbReference type="PANTHER" id="PTHR11945">
    <property type="entry name" value="MADS BOX PROTEIN"/>
    <property type="match status" value="1"/>
</dbReference>
<accession>A0A5J9W007</accession>
<evidence type="ECO:0000256" key="2">
    <source>
        <dbReference type="ARBA" id="ARBA00023015"/>
    </source>
</evidence>
<comment type="caution">
    <text evidence="7">The sequence shown here is derived from an EMBL/GenBank/DDBJ whole genome shotgun (WGS) entry which is preliminary data.</text>
</comment>
<dbReference type="Gene3D" id="3.40.1810.10">
    <property type="entry name" value="Transcription factor, MADS-box"/>
    <property type="match status" value="1"/>
</dbReference>
<organism evidence="7 8">
    <name type="scientific">Eragrostis curvula</name>
    <name type="common">weeping love grass</name>
    <dbReference type="NCBI Taxonomy" id="38414"/>
    <lineage>
        <taxon>Eukaryota</taxon>
        <taxon>Viridiplantae</taxon>
        <taxon>Streptophyta</taxon>
        <taxon>Embryophyta</taxon>
        <taxon>Tracheophyta</taxon>
        <taxon>Spermatophyta</taxon>
        <taxon>Magnoliopsida</taxon>
        <taxon>Liliopsida</taxon>
        <taxon>Poales</taxon>
        <taxon>Poaceae</taxon>
        <taxon>PACMAD clade</taxon>
        <taxon>Chloridoideae</taxon>
        <taxon>Eragrostideae</taxon>
        <taxon>Eragrostidinae</taxon>
        <taxon>Eragrostis</taxon>
    </lineage>
</organism>
<evidence type="ECO:0000256" key="1">
    <source>
        <dbReference type="ARBA" id="ARBA00004123"/>
    </source>
</evidence>
<dbReference type="Gramene" id="TVU42062">
    <property type="protein sequence ID" value="TVU42062"/>
    <property type="gene ID" value="EJB05_08446"/>
</dbReference>
<evidence type="ECO:0000256" key="3">
    <source>
        <dbReference type="ARBA" id="ARBA00023125"/>
    </source>
</evidence>
<name>A0A5J9W007_9POAL</name>
<evidence type="ECO:0000256" key="4">
    <source>
        <dbReference type="ARBA" id="ARBA00023163"/>
    </source>
</evidence>
<dbReference type="PROSITE" id="PS50066">
    <property type="entry name" value="MADS_BOX_2"/>
    <property type="match status" value="1"/>
</dbReference>
<feature type="non-terminal residue" evidence="7">
    <location>
        <position position="1"/>
    </location>
</feature>
<feature type="domain" description="MADS-box" evidence="6">
    <location>
        <begin position="10"/>
        <end position="70"/>
    </location>
</feature>
<evidence type="ECO:0000259" key="6">
    <source>
        <dbReference type="PROSITE" id="PS50066"/>
    </source>
</evidence>
<dbReference type="GO" id="GO:0000981">
    <property type="term" value="F:DNA-binding transcription factor activity, RNA polymerase II-specific"/>
    <property type="evidence" value="ECO:0007669"/>
    <property type="project" value="TreeGrafter"/>
</dbReference>